<organism evidence="3 4">
    <name type="scientific">Kineococcus glutinatus</name>
    <dbReference type="NCBI Taxonomy" id="1070872"/>
    <lineage>
        <taxon>Bacteria</taxon>
        <taxon>Bacillati</taxon>
        <taxon>Actinomycetota</taxon>
        <taxon>Actinomycetes</taxon>
        <taxon>Kineosporiales</taxon>
        <taxon>Kineosporiaceae</taxon>
        <taxon>Kineococcus</taxon>
    </lineage>
</organism>
<keyword evidence="1" id="KW-1133">Transmembrane helix</keyword>
<dbReference type="Pfam" id="PF13400">
    <property type="entry name" value="Tad"/>
    <property type="match status" value="1"/>
</dbReference>
<dbReference type="Proteomes" id="UP001501195">
    <property type="component" value="Unassembled WGS sequence"/>
</dbReference>
<dbReference type="InterPro" id="IPR028087">
    <property type="entry name" value="Tad_N"/>
</dbReference>
<accession>A0ABP8VFQ2</accession>
<dbReference type="EMBL" id="BAABIL010000748">
    <property type="protein sequence ID" value="GAA4662246.1"/>
    <property type="molecule type" value="Genomic_DNA"/>
</dbReference>
<evidence type="ECO:0000256" key="1">
    <source>
        <dbReference type="SAM" id="Phobius"/>
    </source>
</evidence>
<evidence type="ECO:0000313" key="3">
    <source>
        <dbReference type="EMBL" id="GAA4662246.1"/>
    </source>
</evidence>
<evidence type="ECO:0000313" key="4">
    <source>
        <dbReference type="Proteomes" id="UP001501195"/>
    </source>
</evidence>
<feature type="domain" description="Putative Flp pilus-assembly TadG-like N-terminal" evidence="2">
    <location>
        <begin position="12"/>
        <end position="59"/>
    </location>
</feature>
<dbReference type="RefSeq" id="WP_345714108.1">
    <property type="nucleotide sequence ID" value="NZ_BAABIL010000748.1"/>
</dbReference>
<feature type="transmembrane region" description="Helical" evidence="1">
    <location>
        <begin position="12"/>
        <end position="33"/>
    </location>
</feature>
<reference evidence="4" key="1">
    <citation type="journal article" date="2019" name="Int. J. Syst. Evol. Microbiol.">
        <title>The Global Catalogue of Microorganisms (GCM) 10K type strain sequencing project: providing services to taxonomists for standard genome sequencing and annotation.</title>
        <authorList>
            <consortium name="The Broad Institute Genomics Platform"/>
            <consortium name="The Broad Institute Genome Sequencing Center for Infectious Disease"/>
            <person name="Wu L."/>
            <person name="Ma J."/>
        </authorList>
    </citation>
    <scope>NUCLEOTIDE SEQUENCE [LARGE SCALE GENOMIC DNA]</scope>
    <source>
        <strain evidence="4">JCM 18126</strain>
    </source>
</reference>
<comment type="caution">
    <text evidence="3">The sequence shown here is derived from an EMBL/GenBank/DDBJ whole genome shotgun (WGS) entry which is preliminary data.</text>
</comment>
<gene>
    <name evidence="3" type="ORF">GCM10023225_34560</name>
</gene>
<name>A0ABP8VFQ2_9ACTN</name>
<protein>
    <recommendedName>
        <fullName evidence="2">Putative Flp pilus-assembly TadG-like N-terminal domain-containing protein</fullName>
    </recommendedName>
</protein>
<sequence>MRRACRRGREEGSIAPAVPVVALVVLLLAGLVVDGSRQLNERARAVAYAEEAARAGAAAIRLDSAELELLPRQEVAARVNGYCRDAAAAGAPIENPDDCFAGIEDTDPALGTPQPLVVVARVRTSIPAGLLGMVGVRRLDAAGTARARPWEGLDEEDLR</sequence>
<evidence type="ECO:0000259" key="2">
    <source>
        <dbReference type="Pfam" id="PF13400"/>
    </source>
</evidence>
<keyword evidence="1" id="KW-0472">Membrane</keyword>
<proteinExistence type="predicted"/>
<keyword evidence="1" id="KW-0812">Transmembrane</keyword>
<keyword evidence="4" id="KW-1185">Reference proteome</keyword>